<dbReference type="OrthoDB" id="8185598at2759"/>
<keyword evidence="4" id="KW-0812">Transmembrane</keyword>
<sequence>MIHPTAIVFCGSALVGCIVMIGAISNEKPIIQDTIPPLQTTPIWLNACRKKDPNLNECFRMTFQNMFPYLAKGIPEIGTRPFEPMHIDRVALTKGQGAVTLSGAFTNLIVHGPSNTTALYTKLDLVKNRLDIGLFIPIIKVESKYDLKGNLLLLPLVGVGDAKLYLKNVTTHVQTKIYFPKYMNETVMMANSMKVDFNLAAMRVNLDNLFNGNKVLGRTVNTFLNQNALEVVNDLKENIGENLSIIFKQIMNDAFSHMPTRLWLLDD</sequence>
<feature type="transmembrane region" description="Helical" evidence="4">
    <location>
        <begin position="6"/>
        <end position="24"/>
    </location>
</feature>
<dbReference type="Gene3D" id="3.15.10.30">
    <property type="entry name" value="Haemolymph juvenile hormone binding protein"/>
    <property type="match status" value="1"/>
</dbReference>
<reference evidence="5" key="1">
    <citation type="submission" date="2018-04" db="EMBL/GenBank/DDBJ databases">
        <title>Transcriptome assembly of Sipha flava.</title>
        <authorList>
            <person name="Scully E.D."/>
            <person name="Geib S.M."/>
            <person name="Palmer N.A."/>
            <person name="Koch K."/>
            <person name="Bradshaw J."/>
            <person name="Heng-Moss T."/>
            <person name="Sarath G."/>
        </authorList>
    </citation>
    <scope>NUCLEOTIDE SEQUENCE</scope>
</reference>
<evidence type="ECO:0000256" key="2">
    <source>
        <dbReference type="ARBA" id="ARBA00023108"/>
    </source>
</evidence>
<evidence type="ECO:0000256" key="4">
    <source>
        <dbReference type="SAM" id="Phobius"/>
    </source>
</evidence>
<dbReference type="PANTHER" id="PTHR11008">
    <property type="entry name" value="PROTEIN TAKEOUT-LIKE PROTEIN"/>
    <property type="match status" value="1"/>
</dbReference>
<comment type="similarity">
    <text evidence="3">Belongs to the TO family.</text>
</comment>
<dbReference type="PANTHER" id="PTHR11008:SF33">
    <property type="entry name" value="PROTEIN TAKEOUT"/>
    <property type="match status" value="1"/>
</dbReference>
<evidence type="ECO:0000313" key="6">
    <source>
        <dbReference type="Proteomes" id="UP000694846"/>
    </source>
</evidence>
<dbReference type="EMBL" id="GGMS01003704">
    <property type="protein sequence ID" value="MBY72907.1"/>
    <property type="molecule type" value="Transcribed_RNA"/>
</dbReference>
<dbReference type="GO" id="GO:0005615">
    <property type="term" value="C:extracellular space"/>
    <property type="evidence" value="ECO:0007669"/>
    <property type="project" value="TreeGrafter"/>
</dbReference>
<dbReference type="InterPro" id="IPR038606">
    <property type="entry name" value="To_sf"/>
</dbReference>
<keyword evidence="1" id="KW-0732">Signal</keyword>
<dbReference type="RefSeq" id="XP_025415710.1">
    <property type="nucleotide sequence ID" value="XM_025559925.1"/>
</dbReference>
<organism evidence="5">
    <name type="scientific">Sipha flava</name>
    <name type="common">yellow sugarcane aphid</name>
    <dbReference type="NCBI Taxonomy" id="143950"/>
    <lineage>
        <taxon>Eukaryota</taxon>
        <taxon>Metazoa</taxon>
        <taxon>Ecdysozoa</taxon>
        <taxon>Arthropoda</taxon>
        <taxon>Hexapoda</taxon>
        <taxon>Insecta</taxon>
        <taxon>Pterygota</taxon>
        <taxon>Neoptera</taxon>
        <taxon>Paraneoptera</taxon>
        <taxon>Hemiptera</taxon>
        <taxon>Sternorrhyncha</taxon>
        <taxon>Aphidomorpha</taxon>
        <taxon>Aphidoidea</taxon>
        <taxon>Aphididae</taxon>
        <taxon>Sipha</taxon>
    </lineage>
</organism>
<dbReference type="FunFam" id="3.15.10.30:FF:000001">
    <property type="entry name" value="Takeout-like protein 1"/>
    <property type="match status" value="1"/>
</dbReference>
<keyword evidence="4" id="KW-0472">Membrane</keyword>
<keyword evidence="2" id="KW-0090">Biological rhythms</keyword>
<accession>A0A2S2Q590</accession>
<name>A0A2S2Q590_9HEMI</name>
<evidence type="ECO:0000256" key="1">
    <source>
        <dbReference type="ARBA" id="ARBA00022729"/>
    </source>
</evidence>
<dbReference type="InterPro" id="IPR010562">
    <property type="entry name" value="Haemolymph_juvenile_hormone-bd"/>
</dbReference>
<keyword evidence="4" id="KW-1133">Transmembrane helix</keyword>
<dbReference type="Pfam" id="PF06585">
    <property type="entry name" value="JHBP"/>
    <property type="match status" value="1"/>
</dbReference>
<reference evidence="7" key="2">
    <citation type="submission" date="2025-04" db="UniProtKB">
        <authorList>
            <consortium name="RefSeq"/>
        </authorList>
    </citation>
    <scope>IDENTIFICATION</scope>
    <source>
        <tissue evidence="7">Whole body</tissue>
    </source>
</reference>
<keyword evidence="6" id="KW-1185">Reference proteome</keyword>
<evidence type="ECO:0000313" key="5">
    <source>
        <dbReference type="EMBL" id="MBY72907.1"/>
    </source>
</evidence>
<dbReference type="GO" id="GO:0007623">
    <property type="term" value="P:circadian rhythm"/>
    <property type="evidence" value="ECO:0007669"/>
    <property type="project" value="UniProtKB-ARBA"/>
</dbReference>
<proteinExistence type="inferred from homology"/>
<protein>
    <submittedName>
        <fullName evidence="5 7">Protein takeout</fullName>
    </submittedName>
</protein>
<dbReference type="SMART" id="SM00700">
    <property type="entry name" value="JHBP"/>
    <property type="match status" value="1"/>
</dbReference>
<evidence type="ECO:0000256" key="3">
    <source>
        <dbReference type="ARBA" id="ARBA00060902"/>
    </source>
</evidence>
<gene>
    <name evidence="5" type="primary">to_8</name>
    <name evidence="7" type="synonym">LOC112687295</name>
    <name evidence="5" type="ORF">g.101299</name>
</gene>
<evidence type="ECO:0000313" key="7">
    <source>
        <dbReference type="RefSeq" id="XP_025415710.1"/>
    </source>
</evidence>
<dbReference type="Proteomes" id="UP000694846">
    <property type="component" value="Unplaced"/>
</dbReference>
<dbReference type="AlphaFoldDB" id="A0A2S2Q590"/>